<comment type="caution">
    <text evidence="2">The sequence shown here is derived from an EMBL/GenBank/DDBJ whole genome shotgun (WGS) entry which is preliminary data.</text>
</comment>
<dbReference type="AlphaFoldDB" id="A0A8T1V510"/>
<gene>
    <name evidence="2" type="ORF">JG687_00000353</name>
</gene>
<dbReference type="OrthoDB" id="128599at2759"/>
<organism evidence="2 3">
    <name type="scientific">Phytophthora cactorum</name>
    <dbReference type="NCBI Taxonomy" id="29920"/>
    <lineage>
        <taxon>Eukaryota</taxon>
        <taxon>Sar</taxon>
        <taxon>Stramenopiles</taxon>
        <taxon>Oomycota</taxon>
        <taxon>Peronosporomycetes</taxon>
        <taxon>Peronosporales</taxon>
        <taxon>Peronosporaceae</taxon>
        <taxon>Phytophthora</taxon>
    </lineage>
</organism>
<sequence length="264" mass="29534">MAVIAADKVEKYKQGMQLVMEGMYIRKASAKVGVPRENLRARVAGDVPSSASLSGRLPSNINGLLFRHLVKWFAGRLPAARPQLLILDGHFAHIDYDTVVWANLATCTCRIAGTYVSLLTAVRGLIGNKPTTTKKSLRHHATVVPHVEALQVSERQQRGLKRQGLDIDALNVVNIAVIYRAPSTKKRSTGTYVDELFSVGVLLTHDKMLVSLEREKTPRLTRCGPKTNVQKRRHAQKQRKLKPKKTSQEKKRMSERSATEKRLN</sequence>
<dbReference type="EMBL" id="JAENGZ010000007">
    <property type="protein sequence ID" value="KAG6974349.1"/>
    <property type="molecule type" value="Genomic_DNA"/>
</dbReference>
<evidence type="ECO:0000256" key="1">
    <source>
        <dbReference type="SAM" id="MobiDB-lite"/>
    </source>
</evidence>
<feature type="compositionally biased region" description="Basic residues" evidence="1">
    <location>
        <begin position="229"/>
        <end position="245"/>
    </location>
</feature>
<feature type="region of interest" description="Disordered" evidence="1">
    <location>
        <begin position="216"/>
        <end position="264"/>
    </location>
</feature>
<name>A0A8T1V510_9STRA</name>
<feature type="compositionally biased region" description="Basic and acidic residues" evidence="1">
    <location>
        <begin position="246"/>
        <end position="264"/>
    </location>
</feature>
<evidence type="ECO:0000313" key="2">
    <source>
        <dbReference type="EMBL" id="KAG6974349.1"/>
    </source>
</evidence>
<proteinExistence type="predicted"/>
<protein>
    <recommendedName>
        <fullName evidence="4">DDE-1 domain-containing protein</fullName>
    </recommendedName>
</protein>
<accession>A0A8T1V510</accession>
<evidence type="ECO:0008006" key="4">
    <source>
        <dbReference type="Google" id="ProtNLM"/>
    </source>
</evidence>
<evidence type="ECO:0000313" key="3">
    <source>
        <dbReference type="Proteomes" id="UP000688947"/>
    </source>
</evidence>
<dbReference type="Proteomes" id="UP000688947">
    <property type="component" value="Unassembled WGS sequence"/>
</dbReference>
<reference evidence="2" key="1">
    <citation type="submission" date="2021-01" db="EMBL/GenBank/DDBJ databases">
        <title>Phytophthora aleatoria, a newly-described species from Pinus radiata is distinct from Phytophthora cactorum isolates based on comparative genomics.</title>
        <authorList>
            <person name="Mcdougal R."/>
            <person name="Panda P."/>
            <person name="Williams N."/>
            <person name="Studholme D.J."/>
        </authorList>
    </citation>
    <scope>NUCLEOTIDE SEQUENCE</scope>
    <source>
        <strain evidence="2">NZFS 3830</strain>
    </source>
</reference>